<dbReference type="PROSITE" id="PS50294">
    <property type="entry name" value="WD_REPEATS_REGION"/>
    <property type="match status" value="1"/>
</dbReference>
<name>A0A5C2RLB5_9APHY</name>
<dbReference type="OrthoDB" id="2757721at2759"/>
<evidence type="ECO:0000313" key="6">
    <source>
        <dbReference type="Proteomes" id="UP000313359"/>
    </source>
</evidence>
<keyword evidence="1 3" id="KW-0853">WD repeat</keyword>
<evidence type="ECO:0000313" key="5">
    <source>
        <dbReference type="EMBL" id="RPD52118.1"/>
    </source>
</evidence>
<dbReference type="InterPro" id="IPR019775">
    <property type="entry name" value="WD40_repeat_CS"/>
</dbReference>
<dbReference type="PROSITE" id="PS50082">
    <property type="entry name" value="WD_REPEATS_2"/>
    <property type="match status" value="1"/>
</dbReference>
<reference evidence="4" key="1">
    <citation type="journal article" date="2018" name="Genome Biol. Evol.">
        <title>Genomics and development of Lentinus tigrinus, a white-rot wood-decaying mushroom with dimorphic fruiting bodies.</title>
        <authorList>
            <person name="Wu B."/>
            <person name="Xu Z."/>
            <person name="Knudson A."/>
            <person name="Carlson A."/>
            <person name="Chen N."/>
            <person name="Kovaka S."/>
            <person name="LaButti K."/>
            <person name="Lipzen A."/>
            <person name="Pennachio C."/>
            <person name="Riley R."/>
            <person name="Schakwitz W."/>
            <person name="Umezawa K."/>
            <person name="Ohm R.A."/>
            <person name="Grigoriev I.V."/>
            <person name="Nagy L.G."/>
            <person name="Gibbons J."/>
            <person name="Hibbett D."/>
        </authorList>
    </citation>
    <scope>NUCLEOTIDE SEQUENCE [LARGE SCALE GENOMIC DNA]</scope>
    <source>
        <strain evidence="4">ALCF2SS1-6</strain>
    </source>
</reference>
<feature type="repeat" description="WD" evidence="3">
    <location>
        <begin position="24"/>
        <end position="65"/>
    </location>
</feature>
<evidence type="ECO:0000256" key="3">
    <source>
        <dbReference type="PROSITE-ProRule" id="PRU00221"/>
    </source>
</evidence>
<dbReference type="EMBL" id="ML122428">
    <property type="protein sequence ID" value="RPD52118.1"/>
    <property type="molecule type" value="Genomic_DNA"/>
</dbReference>
<dbReference type="STRING" id="1328759.A0A5C2RLB5"/>
<dbReference type="InterPro" id="IPR036322">
    <property type="entry name" value="WD40_repeat_dom_sf"/>
</dbReference>
<dbReference type="Pfam" id="PF00400">
    <property type="entry name" value="WD40"/>
    <property type="match status" value="2"/>
</dbReference>
<proteinExistence type="predicted"/>
<feature type="non-terminal residue" evidence="4">
    <location>
        <position position="1"/>
    </location>
</feature>
<dbReference type="EMBL" id="ML122429">
    <property type="protein sequence ID" value="RPD52114.1"/>
    <property type="molecule type" value="Genomic_DNA"/>
</dbReference>
<dbReference type="InterPro" id="IPR015943">
    <property type="entry name" value="WD40/YVTN_repeat-like_dom_sf"/>
</dbReference>
<accession>A0A5C2RLB5</accession>
<dbReference type="PANTHER" id="PTHR19879">
    <property type="entry name" value="TRANSCRIPTION INITIATION FACTOR TFIID"/>
    <property type="match status" value="1"/>
</dbReference>
<dbReference type="Gene3D" id="2.130.10.10">
    <property type="entry name" value="YVTN repeat-like/Quinoprotein amine dehydrogenase"/>
    <property type="match status" value="1"/>
</dbReference>
<evidence type="ECO:0000313" key="4">
    <source>
        <dbReference type="EMBL" id="RPD52114.1"/>
    </source>
</evidence>
<evidence type="ECO:0000256" key="1">
    <source>
        <dbReference type="ARBA" id="ARBA00022574"/>
    </source>
</evidence>
<dbReference type="Proteomes" id="UP000313359">
    <property type="component" value="Unassembled WGS sequence"/>
</dbReference>
<dbReference type="PANTHER" id="PTHR19879:SF9">
    <property type="entry name" value="TRANSCRIPTION INITIATION FACTOR TFIID SUBUNIT 5"/>
    <property type="match status" value="1"/>
</dbReference>
<dbReference type="SUPFAM" id="SSF50978">
    <property type="entry name" value="WD40 repeat-like"/>
    <property type="match status" value="1"/>
</dbReference>
<dbReference type="PROSITE" id="PS00678">
    <property type="entry name" value="WD_REPEATS_1"/>
    <property type="match status" value="1"/>
</dbReference>
<evidence type="ECO:0000256" key="2">
    <source>
        <dbReference type="ARBA" id="ARBA00022737"/>
    </source>
</evidence>
<feature type="non-terminal residue" evidence="4">
    <location>
        <position position="103"/>
    </location>
</feature>
<dbReference type="AlphaFoldDB" id="A0A5C2RLB5"/>
<dbReference type="SMART" id="SM00320">
    <property type="entry name" value="WD40"/>
    <property type="match status" value="2"/>
</dbReference>
<organism evidence="4 6">
    <name type="scientific">Lentinus tigrinus ALCF2SS1-6</name>
    <dbReference type="NCBI Taxonomy" id="1328759"/>
    <lineage>
        <taxon>Eukaryota</taxon>
        <taxon>Fungi</taxon>
        <taxon>Dikarya</taxon>
        <taxon>Basidiomycota</taxon>
        <taxon>Agaricomycotina</taxon>
        <taxon>Agaricomycetes</taxon>
        <taxon>Polyporales</taxon>
        <taxon>Polyporaceae</taxon>
        <taxon>Lentinus</taxon>
    </lineage>
</organism>
<gene>
    <name evidence="4" type="ORF">L227DRAFT_477879</name>
    <name evidence="5" type="ORF">L227DRAFT_478526</name>
</gene>
<keyword evidence="2" id="KW-0677">Repeat</keyword>
<protein>
    <submittedName>
        <fullName evidence="4">WD40 repeat-like protein</fullName>
    </submittedName>
</protein>
<dbReference type="InterPro" id="IPR001680">
    <property type="entry name" value="WD40_rpt"/>
</dbReference>
<keyword evidence="6" id="KW-1185">Reference proteome</keyword>
<sequence length="103" mass="11514">VLSRSFDAPAHLWDPDTGRPVLSLEAHINHFHVAAFFPDSRLLALAYDDGTVRLWDVSDGTCLATFTEHTARVIHLVFSADGDTLCSTGDDGRFYIRRLRDVL</sequence>